<dbReference type="EMBL" id="BRZA01000003">
    <property type="protein sequence ID" value="GLC89523.1"/>
    <property type="molecule type" value="Genomic_DNA"/>
</dbReference>
<reference evidence="1" key="1">
    <citation type="submission" date="2022-08" db="EMBL/GenBank/DDBJ databases">
        <title>Draft genome sequence of Lysinibacillus sp. strain KH24.</title>
        <authorList>
            <person name="Kanbe H."/>
            <person name="Itoh H."/>
        </authorList>
    </citation>
    <scope>NUCLEOTIDE SEQUENCE</scope>
    <source>
        <strain evidence="1">KH24</strain>
    </source>
</reference>
<dbReference type="RefSeq" id="WP_264989326.1">
    <property type="nucleotide sequence ID" value="NZ_BRZA01000003.1"/>
</dbReference>
<dbReference type="Proteomes" id="UP001065593">
    <property type="component" value="Unassembled WGS sequence"/>
</dbReference>
<organism evidence="1 2">
    <name type="scientific">Lysinibacillus piscis</name>
    <dbReference type="NCBI Taxonomy" id="2518931"/>
    <lineage>
        <taxon>Bacteria</taxon>
        <taxon>Bacillati</taxon>
        <taxon>Bacillota</taxon>
        <taxon>Bacilli</taxon>
        <taxon>Bacillales</taxon>
        <taxon>Bacillaceae</taxon>
        <taxon>Lysinibacillus</taxon>
    </lineage>
</organism>
<proteinExistence type="predicted"/>
<sequence length="211" mass="24256">MKKLGCLHAHYSNIDYIAQAFRNDARWELVHFVEPGLMQQVAKGVAGLEIKVKEQVEWMVKCGVDAILITCTNYIALLNEEQWPIPIIKIDEPYFKEICQVTEPQTIVFTNPATVEGTMKRLRDYAQQYEKYLDIEVRVIEDAFPLIMQGKKECYHKVVKQALSEMEDGHRILSVAQLSMVNAAQEFQQQTGITIHHQLRSLLSFIDEATS</sequence>
<evidence type="ECO:0000313" key="1">
    <source>
        <dbReference type="EMBL" id="GLC89523.1"/>
    </source>
</evidence>
<evidence type="ECO:0000313" key="2">
    <source>
        <dbReference type="Proteomes" id="UP001065593"/>
    </source>
</evidence>
<name>A0ABQ5NN31_9BACI</name>
<keyword evidence="2" id="KW-1185">Reference proteome</keyword>
<evidence type="ECO:0008006" key="3">
    <source>
        <dbReference type="Google" id="ProtNLM"/>
    </source>
</evidence>
<gene>
    <name evidence="1" type="ORF">LYSBPC_26500</name>
</gene>
<comment type="caution">
    <text evidence="1">The sequence shown here is derived from an EMBL/GenBank/DDBJ whole genome shotgun (WGS) entry which is preliminary data.</text>
</comment>
<accession>A0ABQ5NN31</accession>
<protein>
    <recommendedName>
        <fullName evidence="3">Aspartate/glutamate racemase family protein</fullName>
    </recommendedName>
</protein>